<dbReference type="EMBL" id="CP003914">
    <property type="protein sequence ID" value="AFX74384.1"/>
    <property type="molecule type" value="Genomic_DNA"/>
</dbReference>
<comment type="function">
    <text evidence="5 6 7">Associates with the EF-Tu.GDP complex and induces the exchange of GDP to GTP. It remains bound to the aminoacyl-tRNA.EF-Tu.GTP complex up to the GTP hydrolysis stage on the ribosome.</text>
</comment>
<sequence length="296" mass="33202">MAADLMQKIKKLREITDAPFIDCKKALEQTGADLDKAVAWLQENGKTKALKKADRIAAEGLVFATKNETHGVIVELNSETDFVAKNKNFVELLHLISQTLLENEFSSDQEAFKLKTKTGKSIEDSITDATATIGEKISLRRFEKVAIKSDEQLGVYIHHNGQIASIVLIKSEKEAVAKNIAMHVAALNPEYIFVKDVPQEQIKKLEQEFKASPALAGKPEKIQENILRGMMNKELAKYVLVAQEYALEQQYTVQKYLETNHSELLKVVRFEVGEGIEKQSVDFAQEVAAQIKESQK</sequence>
<evidence type="ECO:0000256" key="5">
    <source>
        <dbReference type="ARBA" id="ARBA00025453"/>
    </source>
</evidence>
<dbReference type="Proteomes" id="UP000009399">
    <property type="component" value="Chromosome"/>
</dbReference>
<dbReference type="Gene3D" id="1.10.8.10">
    <property type="entry name" value="DNA helicase RuvA subunit, C-terminal domain"/>
    <property type="match status" value="1"/>
</dbReference>
<reference evidence="10 11" key="1">
    <citation type="journal article" date="2013" name="Genome Announc.">
        <title>Complete Genome Sequence of Mycoplasma hyorhinis Strain SK76.</title>
        <authorList>
            <person name="Goodison S."/>
            <person name="Urquidi V."/>
            <person name="Kumar D."/>
            <person name="Reyes L."/>
            <person name="Rosser C.J."/>
        </authorList>
    </citation>
    <scope>NUCLEOTIDE SEQUENCE [LARGE SCALE GENOMIC DNA]</scope>
    <source>
        <strain evidence="10 11">SK76</strain>
    </source>
</reference>
<evidence type="ECO:0000256" key="4">
    <source>
        <dbReference type="ARBA" id="ARBA00022917"/>
    </source>
</evidence>
<dbReference type="Gene3D" id="3.30.479.20">
    <property type="entry name" value="Elongation factor Ts, dimerisation domain"/>
    <property type="match status" value="2"/>
</dbReference>
<comment type="similarity">
    <text evidence="1 6 7">Belongs to the EF-Ts family.</text>
</comment>
<dbReference type="SUPFAM" id="SSF54713">
    <property type="entry name" value="Elongation factor Ts (EF-Ts), dimerisation domain"/>
    <property type="match status" value="2"/>
</dbReference>
<dbReference type="NCBIfam" id="TIGR00116">
    <property type="entry name" value="tsf"/>
    <property type="match status" value="1"/>
</dbReference>
<evidence type="ECO:0000256" key="7">
    <source>
        <dbReference type="RuleBase" id="RU000642"/>
    </source>
</evidence>
<keyword evidence="3 6" id="KW-0251">Elongation factor</keyword>
<dbReference type="InterPro" id="IPR018101">
    <property type="entry name" value="Transl_elong_Ts_CS"/>
</dbReference>
<protein>
    <recommendedName>
        <fullName evidence="2 6">Elongation factor Ts</fullName>
        <shortName evidence="6">EF-Ts</shortName>
    </recommendedName>
</protein>
<dbReference type="Gene3D" id="1.10.286.20">
    <property type="match status" value="1"/>
</dbReference>
<evidence type="ECO:0000256" key="3">
    <source>
        <dbReference type="ARBA" id="ARBA00022768"/>
    </source>
</evidence>
<evidence type="ECO:0000256" key="6">
    <source>
        <dbReference type="HAMAP-Rule" id="MF_00050"/>
    </source>
</evidence>
<dbReference type="PANTHER" id="PTHR11741">
    <property type="entry name" value="ELONGATION FACTOR TS"/>
    <property type="match status" value="1"/>
</dbReference>
<evidence type="ECO:0000259" key="9">
    <source>
        <dbReference type="Pfam" id="PF00889"/>
    </source>
</evidence>
<dbReference type="InterPro" id="IPR036402">
    <property type="entry name" value="EF-Ts_dimer_sf"/>
</dbReference>
<dbReference type="PROSITE" id="PS01127">
    <property type="entry name" value="EF_TS_2"/>
    <property type="match status" value="1"/>
</dbReference>
<dbReference type="GO" id="GO:0003746">
    <property type="term" value="F:translation elongation factor activity"/>
    <property type="evidence" value="ECO:0007669"/>
    <property type="project" value="UniProtKB-UniRule"/>
</dbReference>
<accession>A0AAI8AN60</accession>
<organism evidence="10 11">
    <name type="scientific">Mesomycoplasma hyorhinis SK76</name>
    <dbReference type="NCBI Taxonomy" id="1118964"/>
    <lineage>
        <taxon>Bacteria</taxon>
        <taxon>Bacillati</taxon>
        <taxon>Mycoplasmatota</taxon>
        <taxon>Mycoplasmoidales</taxon>
        <taxon>Metamycoplasmataceae</taxon>
        <taxon>Mesomycoplasma</taxon>
    </lineage>
</organism>
<dbReference type="CDD" id="cd14275">
    <property type="entry name" value="UBA_EF-Ts"/>
    <property type="match status" value="1"/>
</dbReference>
<dbReference type="GeneID" id="93248565"/>
<dbReference type="InterPro" id="IPR001816">
    <property type="entry name" value="Transl_elong_EFTs/EF1B"/>
</dbReference>
<comment type="subcellular location">
    <subcellularLocation>
        <location evidence="6 8">Cytoplasm</location>
    </subcellularLocation>
</comment>
<dbReference type="FunFam" id="1.10.8.10:FF:000001">
    <property type="entry name" value="Elongation factor Ts"/>
    <property type="match status" value="1"/>
</dbReference>
<name>A0AAI8AN60_MESHY</name>
<evidence type="ECO:0000313" key="10">
    <source>
        <dbReference type="EMBL" id="AFX74384.1"/>
    </source>
</evidence>
<dbReference type="HAMAP" id="MF_00050">
    <property type="entry name" value="EF_Ts"/>
    <property type="match status" value="1"/>
</dbReference>
<dbReference type="SUPFAM" id="SSF46934">
    <property type="entry name" value="UBA-like"/>
    <property type="match status" value="1"/>
</dbReference>
<dbReference type="InterPro" id="IPR014039">
    <property type="entry name" value="Transl_elong_EFTs/EF1B_dimer"/>
</dbReference>
<gene>
    <name evidence="6" type="primary">tsf</name>
    <name evidence="10" type="ORF">MOS_460</name>
</gene>
<dbReference type="RefSeq" id="WP_014335589.1">
    <property type="nucleotide sequence ID" value="NC_019552.1"/>
</dbReference>
<keyword evidence="6" id="KW-0963">Cytoplasm</keyword>
<evidence type="ECO:0000256" key="2">
    <source>
        <dbReference type="ARBA" id="ARBA00016956"/>
    </source>
</evidence>
<evidence type="ECO:0000256" key="8">
    <source>
        <dbReference type="RuleBase" id="RU000643"/>
    </source>
</evidence>
<dbReference type="GO" id="GO:0005737">
    <property type="term" value="C:cytoplasm"/>
    <property type="evidence" value="ECO:0007669"/>
    <property type="project" value="UniProtKB-SubCell"/>
</dbReference>
<dbReference type="InterPro" id="IPR009060">
    <property type="entry name" value="UBA-like_sf"/>
</dbReference>
<evidence type="ECO:0000313" key="11">
    <source>
        <dbReference type="Proteomes" id="UP000009399"/>
    </source>
</evidence>
<dbReference type="PANTHER" id="PTHR11741:SF0">
    <property type="entry name" value="ELONGATION FACTOR TS, MITOCHONDRIAL"/>
    <property type="match status" value="1"/>
</dbReference>
<feature type="region of interest" description="Involved in Mg(2+) ion dislocation from EF-Tu" evidence="6">
    <location>
        <begin position="80"/>
        <end position="83"/>
    </location>
</feature>
<evidence type="ECO:0000256" key="1">
    <source>
        <dbReference type="ARBA" id="ARBA00005532"/>
    </source>
</evidence>
<keyword evidence="4 6" id="KW-0648">Protein biosynthesis</keyword>
<dbReference type="Pfam" id="PF00889">
    <property type="entry name" value="EF_TS"/>
    <property type="match status" value="1"/>
</dbReference>
<proteinExistence type="inferred from homology"/>
<dbReference type="KEGG" id="mhs:MOS_460"/>
<feature type="domain" description="Translation elongation factor EFTs/EF1B dimerisation" evidence="9">
    <location>
        <begin position="71"/>
        <end position="274"/>
    </location>
</feature>
<dbReference type="AlphaFoldDB" id="A0AAI8AN60"/>